<dbReference type="InterPro" id="IPR003740">
    <property type="entry name" value="YitT"/>
</dbReference>
<feature type="transmembrane region" description="Helical" evidence="6">
    <location>
        <begin position="30"/>
        <end position="52"/>
    </location>
</feature>
<evidence type="ECO:0000313" key="8">
    <source>
        <dbReference type="Proteomes" id="UP000194903"/>
    </source>
</evidence>
<keyword evidence="3 6" id="KW-0812">Transmembrane</keyword>
<feature type="transmembrane region" description="Helical" evidence="6">
    <location>
        <begin position="72"/>
        <end position="94"/>
    </location>
</feature>
<evidence type="ECO:0000256" key="3">
    <source>
        <dbReference type="ARBA" id="ARBA00022692"/>
    </source>
</evidence>
<dbReference type="Proteomes" id="UP000194903">
    <property type="component" value="Unassembled WGS sequence"/>
</dbReference>
<reference evidence="7 8" key="1">
    <citation type="submission" date="2017-05" db="EMBL/GenBank/DDBJ databases">
        <title>Butyricicoccus porcorum sp. nov. a butyrate-producing bacterium from the swine intestinal tract.</title>
        <authorList>
            <person name="Trachsel J."/>
            <person name="Humphrey S."/>
            <person name="Allen H.K."/>
        </authorList>
    </citation>
    <scope>NUCLEOTIDE SEQUENCE [LARGE SCALE GENOMIC DNA]</scope>
    <source>
        <strain evidence="7">BB10</strain>
    </source>
</reference>
<keyword evidence="2" id="KW-1003">Cell membrane</keyword>
<comment type="subcellular location">
    <subcellularLocation>
        <location evidence="1">Cell membrane</location>
        <topology evidence="1">Multi-pass membrane protein</topology>
    </subcellularLocation>
</comment>
<evidence type="ECO:0000256" key="1">
    <source>
        <dbReference type="ARBA" id="ARBA00004651"/>
    </source>
</evidence>
<evidence type="ECO:0000256" key="2">
    <source>
        <dbReference type="ARBA" id="ARBA00022475"/>
    </source>
</evidence>
<keyword evidence="4 6" id="KW-1133">Transmembrane helix</keyword>
<gene>
    <name evidence="7" type="ORF">CBW42_06045</name>
</gene>
<feature type="transmembrane region" description="Helical" evidence="6">
    <location>
        <begin position="134"/>
        <end position="155"/>
    </location>
</feature>
<feature type="transmembrane region" description="Helical" evidence="6">
    <location>
        <begin position="101"/>
        <end position="119"/>
    </location>
</feature>
<feature type="transmembrane region" description="Helical" evidence="6">
    <location>
        <begin position="176"/>
        <end position="194"/>
    </location>
</feature>
<evidence type="ECO:0000256" key="4">
    <source>
        <dbReference type="ARBA" id="ARBA00022989"/>
    </source>
</evidence>
<dbReference type="Pfam" id="PF02588">
    <property type="entry name" value="YitT_membrane"/>
    <property type="match status" value="1"/>
</dbReference>
<keyword evidence="8" id="KW-1185">Reference proteome</keyword>
<dbReference type="AlphaFoldDB" id="A0A252F3S7"/>
<comment type="caution">
    <text evidence="7">The sequence shown here is derived from an EMBL/GenBank/DDBJ whole genome shotgun (WGS) entry which is preliminary data.</text>
</comment>
<protein>
    <recommendedName>
        <fullName evidence="9">YitT family protein</fullName>
    </recommendedName>
</protein>
<keyword evidence="5 6" id="KW-0472">Membrane</keyword>
<evidence type="ECO:0000256" key="5">
    <source>
        <dbReference type="ARBA" id="ARBA00023136"/>
    </source>
</evidence>
<dbReference type="PANTHER" id="PTHR33545:SF10">
    <property type="entry name" value="UPF0750 MEMBRANE PROTEIN YPJC"/>
    <property type="match status" value="1"/>
</dbReference>
<dbReference type="GO" id="GO:0005886">
    <property type="term" value="C:plasma membrane"/>
    <property type="evidence" value="ECO:0007669"/>
    <property type="project" value="UniProtKB-SubCell"/>
</dbReference>
<dbReference type="PANTHER" id="PTHR33545">
    <property type="entry name" value="UPF0750 MEMBRANE PROTEIN YITT-RELATED"/>
    <property type="match status" value="1"/>
</dbReference>
<feature type="transmembrane region" description="Helical" evidence="6">
    <location>
        <begin position="200"/>
        <end position="217"/>
    </location>
</feature>
<dbReference type="EMBL" id="NHOC01000005">
    <property type="protein sequence ID" value="OUM20399.1"/>
    <property type="molecule type" value="Genomic_DNA"/>
</dbReference>
<accession>A0A252F3S7</accession>
<proteinExistence type="predicted"/>
<evidence type="ECO:0000256" key="6">
    <source>
        <dbReference type="SAM" id="Phobius"/>
    </source>
</evidence>
<name>A0A252F3S7_9FIRM</name>
<evidence type="ECO:0000313" key="7">
    <source>
        <dbReference type="EMBL" id="OUM20399.1"/>
    </source>
</evidence>
<organism evidence="7 8">
    <name type="scientific">Butyricicoccus porcorum</name>
    <dbReference type="NCBI Taxonomy" id="1945634"/>
    <lineage>
        <taxon>Bacteria</taxon>
        <taxon>Bacillati</taxon>
        <taxon>Bacillota</taxon>
        <taxon>Clostridia</taxon>
        <taxon>Eubacteriales</taxon>
        <taxon>Butyricicoccaceae</taxon>
        <taxon>Butyricicoccus</taxon>
    </lineage>
</organism>
<dbReference type="OrthoDB" id="3182000at2"/>
<dbReference type="InterPro" id="IPR051461">
    <property type="entry name" value="UPF0750_membrane"/>
</dbReference>
<evidence type="ECO:0008006" key="9">
    <source>
        <dbReference type="Google" id="ProtNLM"/>
    </source>
</evidence>
<sequence>MRGIGSGFFLSTERSSDHMRKKLLPLLSQIRVRSCVIALCSSAFLAFGLYQVHSLSGVTEGGVLGLTLLLEHWWGISPSLSGGLLNLVCYAVGWKLLGQTFLVYSFVATVGFSASYHLWERFEPFWPQLADMPLTAAAIGALFVGIGTGLCVRVGGAASGDDALAMSVSYVTHVDIKWVFLLIDIAVLALSLSYIPVQRIAYSVLTVVLSGQIIGILQKIHK</sequence>